<reference evidence="2" key="1">
    <citation type="submission" date="2015-04" db="UniProtKB">
        <authorList>
            <consortium name="EnsemblPlants"/>
        </authorList>
    </citation>
    <scope>IDENTIFICATION</scope>
</reference>
<dbReference type="EnsemblPlants" id="OMERI01G08900.1">
    <property type="protein sequence ID" value="OMERI01G08900.1"/>
    <property type="gene ID" value="OMERI01G08900"/>
</dbReference>
<dbReference type="HOGENOM" id="CLU_1963082_0_0_1"/>
<evidence type="ECO:0008006" key="4">
    <source>
        <dbReference type="Google" id="ProtNLM"/>
    </source>
</evidence>
<keyword evidence="3" id="KW-1185">Reference proteome</keyword>
<feature type="region of interest" description="Disordered" evidence="1">
    <location>
        <begin position="42"/>
        <end position="88"/>
    </location>
</feature>
<dbReference type="Proteomes" id="UP000008021">
    <property type="component" value="Chromosome 1"/>
</dbReference>
<accession>A0A0E0BZS6</accession>
<evidence type="ECO:0000256" key="1">
    <source>
        <dbReference type="SAM" id="MobiDB-lite"/>
    </source>
</evidence>
<organism evidence="2">
    <name type="scientific">Oryza meridionalis</name>
    <dbReference type="NCBI Taxonomy" id="40149"/>
    <lineage>
        <taxon>Eukaryota</taxon>
        <taxon>Viridiplantae</taxon>
        <taxon>Streptophyta</taxon>
        <taxon>Embryophyta</taxon>
        <taxon>Tracheophyta</taxon>
        <taxon>Spermatophyta</taxon>
        <taxon>Magnoliopsida</taxon>
        <taxon>Liliopsida</taxon>
        <taxon>Poales</taxon>
        <taxon>Poaceae</taxon>
        <taxon>BOP clade</taxon>
        <taxon>Oryzoideae</taxon>
        <taxon>Oryzeae</taxon>
        <taxon>Oryzinae</taxon>
        <taxon>Oryza</taxon>
    </lineage>
</organism>
<name>A0A0E0BZS6_9ORYZ</name>
<protein>
    <recommendedName>
        <fullName evidence="4">DUF1618 domain-containing protein</fullName>
    </recommendedName>
</protein>
<dbReference type="Gramene" id="OMERI01G08900.1">
    <property type="protein sequence ID" value="OMERI01G08900.1"/>
    <property type="gene ID" value="OMERI01G08900"/>
</dbReference>
<dbReference type="AlphaFoldDB" id="A0A0E0BZS6"/>
<proteinExistence type="predicted"/>
<sequence>MAPPPSSPTWVFLNRKARVCGGSEPVLPQGADDVSLELAAPPRESVLTVSSHSTPPRGLSSSKPPSPPDSAGTASRVPYPGEPTLNDDLGVIAAPGGGGNYMVVEFKPVLGDDGEDDDTMFVSCGYDL</sequence>
<evidence type="ECO:0000313" key="2">
    <source>
        <dbReference type="EnsemblPlants" id="OMERI01G08900.1"/>
    </source>
</evidence>
<reference evidence="2" key="2">
    <citation type="submission" date="2018-05" db="EMBL/GenBank/DDBJ databases">
        <title>OmerRS3 (Oryza meridionalis Reference Sequence Version 3).</title>
        <authorList>
            <person name="Zhang J."/>
            <person name="Kudrna D."/>
            <person name="Lee S."/>
            <person name="Talag J."/>
            <person name="Welchert J."/>
            <person name="Wing R.A."/>
        </authorList>
    </citation>
    <scope>NUCLEOTIDE SEQUENCE [LARGE SCALE GENOMIC DNA]</scope>
    <source>
        <strain evidence="2">cv. OR44</strain>
    </source>
</reference>
<evidence type="ECO:0000313" key="3">
    <source>
        <dbReference type="Proteomes" id="UP000008021"/>
    </source>
</evidence>